<keyword evidence="2" id="KW-0067">ATP-binding</keyword>
<keyword evidence="2" id="KW-0963">Cytoplasm</keyword>
<name>A0A4Q2KA82_9FIRM</name>
<dbReference type="GO" id="GO:0006400">
    <property type="term" value="P:tRNA modification"/>
    <property type="evidence" value="ECO:0007669"/>
    <property type="project" value="UniProtKB-UniRule"/>
</dbReference>
<dbReference type="OrthoDB" id="9769796at2"/>
<dbReference type="Proteomes" id="UP000291269">
    <property type="component" value="Unassembled WGS sequence"/>
</dbReference>
<feature type="binding site" evidence="2">
    <location>
        <position position="189"/>
    </location>
    <ligand>
        <name>ATP</name>
        <dbReference type="ChEBI" id="CHEBI:30616"/>
    </ligand>
</feature>
<feature type="binding site" evidence="2">
    <location>
        <begin position="7"/>
        <end position="20"/>
    </location>
    <ligand>
        <name>ATP</name>
        <dbReference type="ChEBI" id="CHEBI:30616"/>
    </ligand>
</feature>
<keyword evidence="4" id="KW-1185">Reference proteome</keyword>
<organism evidence="3 4">
    <name type="scientific">Candidatus Borkfalkia ceftriaxoniphila</name>
    <dbReference type="NCBI Taxonomy" id="2508949"/>
    <lineage>
        <taxon>Bacteria</taxon>
        <taxon>Bacillati</taxon>
        <taxon>Bacillota</taxon>
        <taxon>Clostridia</taxon>
        <taxon>Christensenellales</taxon>
        <taxon>Christensenellaceae</taxon>
        <taxon>Candidatus Borkfalkia</taxon>
    </lineage>
</organism>
<dbReference type="GO" id="GO:0016879">
    <property type="term" value="F:ligase activity, forming carbon-nitrogen bonds"/>
    <property type="evidence" value="ECO:0007669"/>
    <property type="project" value="UniProtKB-UniRule"/>
</dbReference>
<dbReference type="PANTHER" id="PTHR37825">
    <property type="entry name" value="TRNA(MET) CYTIDINE ACETATE LIGASE"/>
    <property type="match status" value="1"/>
</dbReference>
<dbReference type="EMBL" id="SDOZ01000002">
    <property type="protein sequence ID" value="RXZ60877.1"/>
    <property type="molecule type" value="Genomic_DNA"/>
</dbReference>
<dbReference type="Pfam" id="PF05636">
    <property type="entry name" value="HIGH_NTase1"/>
    <property type="match status" value="1"/>
</dbReference>
<dbReference type="GO" id="GO:0000049">
    <property type="term" value="F:tRNA binding"/>
    <property type="evidence" value="ECO:0007669"/>
    <property type="project" value="UniProtKB-KW"/>
</dbReference>
<comment type="function">
    <text evidence="2">Catalyzes the formation of N(4)-acetylcytidine (ac(4)C) at the wobble position of elongator tRNA(Met), using acetate and ATP as substrates. First activates an acetate ion to form acetyladenylate (Ac-AMP) and then transfers the acetyl group to tRNA to form ac(4)C34.</text>
</comment>
<protein>
    <recommendedName>
        <fullName evidence="2">tRNA(Met) cytidine acetate ligase</fullName>
        <ecNumber evidence="2">6.3.4.-</ecNumber>
    </recommendedName>
</protein>
<keyword evidence="2" id="KW-0436">Ligase</keyword>
<dbReference type="AlphaFoldDB" id="A0A4Q2KA82"/>
<dbReference type="RefSeq" id="WP_129222992.1">
    <property type="nucleotide sequence ID" value="NZ_SDOZ01000002.1"/>
</dbReference>
<keyword evidence="2" id="KW-0820">tRNA-binding</keyword>
<gene>
    <name evidence="2" type="primary">tmcAL</name>
    <name evidence="3" type="ORF">ESZ91_00365</name>
</gene>
<comment type="caution">
    <text evidence="3">The sequence shown here is derived from an EMBL/GenBank/DDBJ whole genome shotgun (WGS) entry which is preliminary data.</text>
</comment>
<dbReference type="EC" id="6.3.4.-" evidence="2"/>
<dbReference type="InterPro" id="IPR014729">
    <property type="entry name" value="Rossmann-like_a/b/a_fold"/>
</dbReference>
<sequence>MKICGVICEYNPFHNGHKYMLDRAREQSGCDFLVCVMSGNFTQRGEPAVSDKFSRAEYAVRGGADAVIELPAAFAVSPAELFAKGGVKLLSSIPDFTALAFGAESGTAQSFAATARALSEESRELKAAVKEKLKTGLSPVRARAEALEQISPPEVDMDLLNSPNNILGIEYQKALFQFECGAQILPIPRVGAGYTDTKQYADYSSAAAIRKAAEDKKYRFIRRNVPEYVFRDVKNFTSPALYEKIAVYSVMSKPASELKKIADCTEGLENRIQALAKDNPDYGALIEKITTKRYISSRIRRIFAASVLNITEELIRQSLKNKLYLKILAVNREKAADILAALKKSQFPLIARRSDLAELSKTAQALIEKDFQANEVYQLATGKKFNDNAMRLV</sequence>
<feature type="binding site" evidence="2">
    <location>
        <position position="102"/>
    </location>
    <ligand>
        <name>ATP</name>
        <dbReference type="ChEBI" id="CHEBI:30616"/>
    </ligand>
</feature>
<comment type="subcellular location">
    <subcellularLocation>
        <location evidence="2">Cytoplasm</location>
    </subcellularLocation>
</comment>
<evidence type="ECO:0000256" key="1">
    <source>
        <dbReference type="ARBA" id="ARBA00022694"/>
    </source>
</evidence>
<keyword evidence="2" id="KW-0694">RNA-binding</keyword>
<dbReference type="PANTHER" id="PTHR37825:SF1">
    <property type="entry name" value="TRNA(MET) CYTIDINE ACETATE LIGASE"/>
    <property type="match status" value="1"/>
</dbReference>
<evidence type="ECO:0000313" key="3">
    <source>
        <dbReference type="EMBL" id="RXZ60877.1"/>
    </source>
</evidence>
<keyword evidence="1 2" id="KW-0819">tRNA processing</keyword>
<dbReference type="Gene3D" id="3.40.50.620">
    <property type="entry name" value="HUPs"/>
    <property type="match status" value="1"/>
</dbReference>
<dbReference type="SUPFAM" id="SSF52374">
    <property type="entry name" value="Nucleotidylyl transferase"/>
    <property type="match status" value="1"/>
</dbReference>
<dbReference type="HAMAP" id="MF_01539">
    <property type="entry name" value="TmcAL"/>
    <property type="match status" value="1"/>
</dbReference>
<comment type="similarity">
    <text evidence="2">Belongs to the TmcAL family.</text>
</comment>
<proteinExistence type="inferred from homology"/>
<feature type="binding site" evidence="2">
    <location>
        <position position="164"/>
    </location>
    <ligand>
        <name>ATP</name>
        <dbReference type="ChEBI" id="CHEBI:30616"/>
    </ligand>
</feature>
<comment type="catalytic activity">
    <reaction evidence="2">
        <text>cytidine(34) in elongator tRNA(Met) + acetate + ATP = N(4)-acetylcytidine(34) in elongator tRNA(Met) + AMP + diphosphate</text>
        <dbReference type="Rhea" id="RHEA:58144"/>
        <dbReference type="Rhea" id="RHEA-COMP:10693"/>
        <dbReference type="Rhea" id="RHEA-COMP:10694"/>
        <dbReference type="ChEBI" id="CHEBI:30089"/>
        <dbReference type="ChEBI" id="CHEBI:30616"/>
        <dbReference type="ChEBI" id="CHEBI:33019"/>
        <dbReference type="ChEBI" id="CHEBI:74900"/>
        <dbReference type="ChEBI" id="CHEBI:82748"/>
        <dbReference type="ChEBI" id="CHEBI:456215"/>
    </reaction>
</comment>
<dbReference type="GO" id="GO:0005737">
    <property type="term" value="C:cytoplasm"/>
    <property type="evidence" value="ECO:0007669"/>
    <property type="project" value="UniProtKB-SubCell"/>
</dbReference>
<accession>A0A4Q2KA82</accession>
<dbReference type="GO" id="GO:0005524">
    <property type="term" value="F:ATP binding"/>
    <property type="evidence" value="ECO:0007669"/>
    <property type="project" value="UniProtKB-KW"/>
</dbReference>
<keyword evidence="2" id="KW-0547">Nucleotide-binding</keyword>
<evidence type="ECO:0000256" key="2">
    <source>
        <dbReference type="HAMAP-Rule" id="MF_01539"/>
    </source>
</evidence>
<reference evidence="3 4" key="1">
    <citation type="journal article" date="2019" name="Gut">
        <title>Antibiotics-induced monodominance of a novel gut bacterial order.</title>
        <authorList>
            <person name="Hildebrand F."/>
            <person name="Moitinho-Silva L."/>
            <person name="Blasche S."/>
            <person name="Jahn M.T."/>
            <person name="Gossmann T.I."/>
            <person name="Heuerta-Cepas J."/>
            <person name="Hercog R."/>
            <person name="Luetge M."/>
            <person name="Bahram M."/>
            <person name="Pryszlak A."/>
            <person name="Alves R.J."/>
            <person name="Waszak S.M."/>
            <person name="Zhu A."/>
            <person name="Ye L."/>
            <person name="Costea P.I."/>
            <person name="Aalvink S."/>
            <person name="Belzer C."/>
            <person name="Forslund S.K."/>
            <person name="Sunagawa S."/>
            <person name="Hentschel U."/>
            <person name="Merten C."/>
            <person name="Patil K.R."/>
            <person name="Benes V."/>
            <person name="Bork P."/>
        </authorList>
    </citation>
    <scope>NUCLEOTIDE SEQUENCE [LARGE SCALE GENOMIC DNA]</scope>
    <source>
        <strain evidence="3 4">HDS1380</strain>
    </source>
</reference>
<comment type="caution">
    <text evidence="2">Lacks conserved residue(s) required for the propagation of feature annotation.</text>
</comment>
<dbReference type="InterPro" id="IPR008513">
    <property type="entry name" value="tRNA(Met)_cyd_acetate_ligase"/>
</dbReference>
<evidence type="ECO:0000313" key="4">
    <source>
        <dbReference type="Proteomes" id="UP000291269"/>
    </source>
</evidence>